<feature type="domain" description="DUF5615" evidence="1">
    <location>
        <begin position="11"/>
        <end position="116"/>
    </location>
</feature>
<name>A0A7T1AN99_ATRLM</name>
<evidence type="ECO:0000313" key="2">
    <source>
        <dbReference type="EMBL" id="QPM69050.1"/>
    </source>
</evidence>
<proteinExistence type="predicted"/>
<sequence length="129" mass="15154">MPQFGENETLQFLADVNVEKTIIDFLRQFGYLVQSVAELSTSMLDEDILNYAQRNNFILITNDKDFGEFVFRQKKMTKGIILFRFENQKAIEKITTIQFVLEHHQDKIANHFVVLSPKKVRFIPLEVNI</sequence>
<dbReference type="InterPro" id="IPR029060">
    <property type="entry name" value="PIN-like_dom_sf"/>
</dbReference>
<protein>
    <recommendedName>
        <fullName evidence="1">DUF5615 domain-containing protein</fullName>
    </recommendedName>
</protein>
<dbReference type="KEGG" id="alam:RT761_02278"/>
<accession>A0A7T1AN99</accession>
<gene>
    <name evidence="2" type="ORF">RT761_02278</name>
</gene>
<dbReference type="EMBL" id="CP065383">
    <property type="protein sequence ID" value="QPM69050.1"/>
    <property type="molecule type" value="Genomic_DNA"/>
</dbReference>
<dbReference type="Pfam" id="PF18480">
    <property type="entry name" value="DUF5615"/>
    <property type="match status" value="1"/>
</dbReference>
<dbReference type="AlphaFoldDB" id="A0A7T1AN99"/>
<organism evidence="2 3">
    <name type="scientific">Atribacter laminatus</name>
    <dbReference type="NCBI Taxonomy" id="2847778"/>
    <lineage>
        <taxon>Bacteria</taxon>
        <taxon>Pseudomonadati</taxon>
        <taxon>Atribacterota</taxon>
        <taxon>Atribacteria</taxon>
        <taxon>Atribacterales</taxon>
        <taxon>Atribacteraceae</taxon>
        <taxon>Atribacter</taxon>
    </lineage>
</organism>
<evidence type="ECO:0000313" key="3">
    <source>
        <dbReference type="Proteomes" id="UP000594463"/>
    </source>
</evidence>
<dbReference type="SUPFAM" id="SSF88723">
    <property type="entry name" value="PIN domain-like"/>
    <property type="match status" value="1"/>
</dbReference>
<dbReference type="RefSeq" id="WP_218111537.1">
    <property type="nucleotide sequence ID" value="NZ_CP065383.1"/>
</dbReference>
<evidence type="ECO:0000259" key="1">
    <source>
        <dbReference type="Pfam" id="PF18480"/>
    </source>
</evidence>
<reference evidence="2 3" key="1">
    <citation type="journal article" date="2021" name="Nat. Commun.">
        <title>Isolation of a member of the candidate phylum Atribacteria reveals a unique cell membrane structure.</title>
        <authorList>
            <person name="Taiki K."/>
            <person name="Nobu M.K."/>
            <person name="Kusada H."/>
            <person name="Meng X.-Y."/>
            <person name="Hosoki N."/>
            <person name="Uematsu K."/>
            <person name="Yoshioka H."/>
            <person name="Kamagata Y."/>
            <person name="Tamaki H."/>
        </authorList>
    </citation>
    <scope>NUCLEOTIDE SEQUENCE [LARGE SCALE GENOMIC DNA]</scope>
    <source>
        <strain evidence="2 3">RT761</strain>
    </source>
</reference>
<dbReference type="InterPro" id="IPR041049">
    <property type="entry name" value="DUF5615"/>
</dbReference>
<keyword evidence="3" id="KW-1185">Reference proteome</keyword>
<dbReference type="Proteomes" id="UP000594463">
    <property type="component" value="Chromosome"/>
</dbReference>